<evidence type="ECO:0000259" key="3">
    <source>
        <dbReference type="Pfam" id="PF00725"/>
    </source>
</evidence>
<dbReference type="PANTHER" id="PTHR48075:SF1">
    <property type="entry name" value="LAMBDA-CRYSTALLIN HOMOLOG"/>
    <property type="match status" value="1"/>
</dbReference>
<dbReference type="InterPro" id="IPR036291">
    <property type="entry name" value="NAD(P)-bd_dom_sf"/>
</dbReference>
<dbReference type="PANTHER" id="PTHR48075">
    <property type="entry name" value="3-HYDROXYACYL-COA DEHYDROGENASE FAMILY PROTEIN"/>
    <property type="match status" value="1"/>
</dbReference>
<evidence type="ECO:0000256" key="2">
    <source>
        <dbReference type="ARBA" id="ARBA00023002"/>
    </source>
</evidence>
<evidence type="ECO:0000313" key="5">
    <source>
        <dbReference type="EMBL" id="GAA4356960.1"/>
    </source>
</evidence>
<protein>
    <submittedName>
        <fullName evidence="5">3-hydroxyacyl-CoA dehydrogenase</fullName>
    </submittedName>
</protein>
<dbReference type="SUPFAM" id="SSF48179">
    <property type="entry name" value="6-phosphogluconate dehydrogenase C-terminal domain-like"/>
    <property type="match status" value="1"/>
</dbReference>
<proteinExistence type="inferred from homology"/>
<gene>
    <name evidence="5" type="ORF">GCM10023165_50380</name>
</gene>
<dbReference type="InterPro" id="IPR006180">
    <property type="entry name" value="3-OHacyl-CoA_DH_CS"/>
</dbReference>
<dbReference type="Gene3D" id="1.10.1040.10">
    <property type="entry name" value="N-(1-d-carboxylethyl)-l-norvaline Dehydrogenase, domain 2"/>
    <property type="match status" value="1"/>
</dbReference>
<dbReference type="Proteomes" id="UP001500975">
    <property type="component" value="Unassembled WGS sequence"/>
</dbReference>
<dbReference type="InterPro" id="IPR008927">
    <property type="entry name" value="6-PGluconate_DH-like_C_sf"/>
</dbReference>
<dbReference type="NCBIfam" id="NF004783">
    <property type="entry name" value="PRK06129.1"/>
    <property type="match status" value="1"/>
</dbReference>
<dbReference type="InterPro" id="IPR013328">
    <property type="entry name" value="6PGD_dom2"/>
</dbReference>
<reference evidence="6" key="1">
    <citation type="journal article" date="2019" name="Int. J. Syst. Evol. Microbiol.">
        <title>The Global Catalogue of Microorganisms (GCM) 10K type strain sequencing project: providing services to taxonomists for standard genome sequencing and annotation.</title>
        <authorList>
            <consortium name="The Broad Institute Genomics Platform"/>
            <consortium name="The Broad Institute Genome Sequencing Center for Infectious Disease"/>
            <person name="Wu L."/>
            <person name="Ma J."/>
        </authorList>
    </citation>
    <scope>NUCLEOTIDE SEQUENCE [LARGE SCALE GENOMIC DNA]</scope>
    <source>
        <strain evidence="6">JCM 17804</strain>
    </source>
</reference>
<dbReference type="SUPFAM" id="SSF51735">
    <property type="entry name" value="NAD(P)-binding Rossmann-fold domains"/>
    <property type="match status" value="1"/>
</dbReference>
<keyword evidence="6" id="KW-1185">Reference proteome</keyword>
<evidence type="ECO:0000256" key="1">
    <source>
        <dbReference type="ARBA" id="ARBA00009463"/>
    </source>
</evidence>
<dbReference type="EMBL" id="BAABGJ010000081">
    <property type="protein sequence ID" value="GAA4356960.1"/>
    <property type="molecule type" value="Genomic_DNA"/>
</dbReference>
<evidence type="ECO:0000259" key="4">
    <source>
        <dbReference type="Pfam" id="PF02737"/>
    </source>
</evidence>
<dbReference type="RefSeq" id="WP_425584181.1">
    <property type="nucleotide sequence ID" value="NZ_BAABGJ010000081.1"/>
</dbReference>
<dbReference type="Gene3D" id="3.40.50.720">
    <property type="entry name" value="NAD(P)-binding Rossmann-like Domain"/>
    <property type="match status" value="1"/>
</dbReference>
<dbReference type="InterPro" id="IPR006108">
    <property type="entry name" value="3HC_DH_C"/>
</dbReference>
<dbReference type="Pfam" id="PF00725">
    <property type="entry name" value="3HCDH"/>
    <property type="match status" value="1"/>
</dbReference>
<dbReference type="Pfam" id="PF02737">
    <property type="entry name" value="3HCDH_N"/>
    <property type="match status" value="1"/>
</dbReference>
<sequence>MSNQVHPSQAAIIGSGMIGRAWSIVFARAGWQVRLYSRSMAQAGVALQRVSTTLSDMAEAGLLDESPAAVASRILPTDSLERACTGSKLAVENIPETLELKRQVFTELDALCPPDAVLASSTSWLPASSFTESVPGRHRCLVAHPTNPPNLVPLVEVCPAPWTSPECVNQAMSIFTSVGQQPVLVRREIHGFLLNRIQGAVLNEVLNLFEQGFASTADLDKVMKYGLGLRWSFMGPLETIDLNAPKGVIDYAARYGETYSAVGKTQGANGWSPKVMAKIELERRQVLPEDQLAERGRWRDQRLMALRAHQRRQEEGAG</sequence>
<dbReference type="InterPro" id="IPR006176">
    <property type="entry name" value="3-OHacyl-CoA_DH_NAD-bd"/>
</dbReference>
<comment type="similarity">
    <text evidence="1">Belongs to the 3-hydroxyacyl-CoA dehydrogenase family.</text>
</comment>
<comment type="caution">
    <text evidence="5">The sequence shown here is derived from an EMBL/GenBank/DDBJ whole genome shotgun (WGS) entry which is preliminary data.</text>
</comment>
<name>A0ABP8IE33_9BURK</name>
<dbReference type="PROSITE" id="PS00067">
    <property type="entry name" value="3HCDH"/>
    <property type="match status" value="1"/>
</dbReference>
<evidence type="ECO:0000313" key="6">
    <source>
        <dbReference type="Proteomes" id="UP001500975"/>
    </source>
</evidence>
<feature type="domain" description="3-hydroxyacyl-CoA dehydrogenase C-terminal" evidence="3">
    <location>
        <begin position="191"/>
        <end position="261"/>
    </location>
</feature>
<organism evidence="5 6">
    <name type="scientific">Variovorax defluvii</name>
    <dbReference type="NCBI Taxonomy" id="913761"/>
    <lineage>
        <taxon>Bacteria</taxon>
        <taxon>Pseudomonadati</taxon>
        <taxon>Pseudomonadota</taxon>
        <taxon>Betaproteobacteria</taxon>
        <taxon>Burkholderiales</taxon>
        <taxon>Comamonadaceae</taxon>
        <taxon>Variovorax</taxon>
    </lineage>
</organism>
<keyword evidence="2" id="KW-0560">Oxidoreductase</keyword>
<accession>A0ABP8IE33</accession>
<feature type="domain" description="3-hydroxyacyl-CoA dehydrogenase NAD binding" evidence="4">
    <location>
        <begin position="10"/>
        <end position="187"/>
    </location>
</feature>